<evidence type="ECO:0000313" key="11">
    <source>
        <dbReference type="Proteomes" id="UP001310890"/>
    </source>
</evidence>
<feature type="region of interest" description="Disordered" evidence="8">
    <location>
        <begin position="146"/>
        <end position="178"/>
    </location>
</feature>
<proteinExistence type="inferred from homology"/>
<comment type="similarity">
    <text evidence="2">Belongs to the ATG29 family.</text>
</comment>
<keyword evidence="4" id="KW-0813">Transport</keyword>
<comment type="function">
    <text evidence="7">Plays a role in autophagy. Functions at the preautophagosomal structure (PAS) in order to form normal autophagosomes under starvation conditions. Also plays a role in mitophagy and regulation of filamentous growth.</text>
</comment>
<feature type="compositionally biased region" description="Polar residues" evidence="8">
    <location>
        <begin position="358"/>
        <end position="372"/>
    </location>
</feature>
<evidence type="ECO:0000256" key="8">
    <source>
        <dbReference type="SAM" id="MobiDB-lite"/>
    </source>
</evidence>
<comment type="subcellular location">
    <subcellularLocation>
        <location evidence="1">Preautophagosomal structure</location>
    </subcellularLocation>
</comment>
<dbReference type="InterPro" id="IPR039362">
    <property type="entry name" value="ATG29_sf"/>
</dbReference>
<dbReference type="FunFam" id="1.10.10.2570:FF:000001">
    <property type="entry name" value="Autophagy-related protein 29"/>
    <property type="match status" value="1"/>
</dbReference>
<dbReference type="GO" id="GO:0000045">
    <property type="term" value="P:autophagosome assembly"/>
    <property type="evidence" value="ECO:0007669"/>
    <property type="project" value="InterPro"/>
</dbReference>
<dbReference type="InterPro" id="IPR040666">
    <property type="entry name" value="Atg29_N"/>
</dbReference>
<dbReference type="InterPro" id="IPR039113">
    <property type="entry name" value="ATG29"/>
</dbReference>
<dbReference type="GO" id="GO:0015031">
    <property type="term" value="P:protein transport"/>
    <property type="evidence" value="ECO:0007669"/>
    <property type="project" value="UniProtKB-KW"/>
</dbReference>
<comment type="caution">
    <text evidence="10">The sequence shown here is derived from an EMBL/GenBank/DDBJ whole genome shotgun (WGS) entry which is preliminary data.</text>
</comment>
<evidence type="ECO:0000256" key="3">
    <source>
        <dbReference type="ARBA" id="ARBA00013784"/>
    </source>
</evidence>
<feature type="compositionally biased region" description="Polar residues" evidence="8">
    <location>
        <begin position="1"/>
        <end position="17"/>
    </location>
</feature>
<dbReference type="GO" id="GO:0000407">
    <property type="term" value="C:phagophore assembly site"/>
    <property type="evidence" value="ECO:0007669"/>
    <property type="project" value="UniProtKB-SubCell"/>
</dbReference>
<keyword evidence="6" id="KW-0072">Autophagy</keyword>
<evidence type="ECO:0000259" key="9">
    <source>
        <dbReference type="Pfam" id="PF18388"/>
    </source>
</evidence>
<accession>A0AAN7YHR8</accession>
<evidence type="ECO:0000256" key="4">
    <source>
        <dbReference type="ARBA" id="ARBA00022448"/>
    </source>
</evidence>
<keyword evidence="5" id="KW-0653">Protein transport</keyword>
<feature type="compositionally biased region" description="Acidic residues" evidence="8">
    <location>
        <begin position="270"/>
        <end position="280"/>
    </location>
</feature>
<feature type="region of interest" description="Disordered" evidence="8">
    <location>
        <begin position="191"/>
        <end position="449"/>
    </location>
</feature>
<evidence type="ECO:0000256" key="5">
    <source>
        <dbReference type="ARBA" id="ARBA00022927"/>
    </source>
</evidence>
<dbReference type="AlphaFoldDB" id="A0AAN7YHR8"/>
<organism evidence="10 11">
    <name type="scientific">Meristemomyces frigidus</name>
    <dbReference type="NCBI Taxonomy" id="1508187"/>
    <lineage>
        <taxon>Eukaryota</taxon>
        <taxon>Fungi</taxon>
        <taxon>Dikarya</taxon>
        <taxon>Ascomycota</taxon>
        <taxon>Pezizomycotina</taxon>
        <taxon>Dothideomycetes</taxon>
        <taxon>Dothideomycetidae</taxon>
        <taxon>Mycosphaerellales</taxon>
        <taxon>Teratosphaeriaceae</taxon>
        <taxon>Meristemomyces</taxon>
    </lineage>
</organism>
<dbReference type="EMBL" id="JAVRRL010000016">
    <property type="protein sequence ID" value="KAK5114645.1"/>
    <property type="molecule type" value="Genomic_DNA"/>
</dbReference>
<gene>
    <name evidence="10" type="ORF">LTR62_002218</name>
</gene>
<name>A0AAN7YHR8_9PEZI</name>
<dbReference type="Gene3D" id="1.10.10.2570">
    <property type="match status" value="1"/>
</dbReference>
<evidence type="ECO:0000256" key="7">
    <source>
        <dbReference type="ARBA" id="ARBA00060351"/>
    </source>
</evidence>
<feature type="compositionally biased region" description="Polar residues" evidence="8">
    <location>
        <begin position="217"/>
        <end position="262"/>
    </location>
</feature>
<feature type="compositionally biased region" description="Low complexity" evidence="8">
    <location>
        <begin position="428"/>
        <end position="439"/>
    </location>
</feature>
<evidence type="ECO:0000256" key="1">
    <source>
        <dbReference type="ARBA" id="ARBA00004329"/>
    </source>
</evidence>
<evidence type="ECO:0000256" key="6">
    <source>
        <dbReference type="ARBA" id="ARBA00023006"/>
    </source>
</evidence>
<dbReference type="Proteomes" id="UP001310890">
    <property type="component" value="Unassembled WGS sequence"/>
</dbReference>
<protein>
    <recommendedName>
        <fullName evidence="3">Autophagy-related protein 29</fullName>
    </recommendedName>
</protein>
<dbReference type="PANTHER" id="PTHR40012:SF1">
    <property type="entry name" value="AUTOPHAGY-RELATED PROTEIN 29"/>
    <property type="match status" value="1"/>
</dbReference>
<dbReference type="PANTHER" id="PTHR40012">
    <property type="entry name" value="AUTOPHAGY-RELATED PROTEIN 29"/>
    <property type="match status" value="1"/>
</dbReference>
<reference evidence="10" key="1">
    <citation type="submission" date="2023-08" db="EMBL/GenBank/DDBJ databases">
        <title>Black Yeasts Isolated from many extreme environments.</title>
        <authorList>
            <person name="Coleine C."/>
            <person name="Stajich J.E."/>
            <person name="Selbmann L."/>
        </authorList>
    </citation>
    <scope>NUCLEOTIDE SEQUENCE</scope>
    <source>
        <strain evidence="10">CCFEE 5401</strain>
    </source>
</reference>
<dbReference type="Pfam" id="PF18388">
    <property type="entry name" value="ATG29_N"/>
    <property type="match status" value="1"/>
</dbReference>
<evidence type="ECO:0000313" key="10">
    <source>
        <dbReference type="EMBL" id="KAK5114645.1"/>
    </source>
</evidence>
<feature type="domain" description="Atg29 N-terminal" evidence="9">
    <location>
        <begin position="56"/>
        <end position="111"/>
    </location>
</feature>
<sequence>MSAPSSTQASVASSRASKPTRSRHTSVTTAPIQEFGAPKAPSPRPSPVIAKGKVHYTCFIRLPFPRGDFQDPPAIEWDASKDRALWKVISKSTNTKIQELNWDEVAARFQVDLPFLLQQAAWLYEQHLEGMRKQMQKLGQSHAVAPVLSGDGSTISTTPGAVPTQRQPSGESSAPRVPSVISTLKAQGIVGATGSGSLGSDGSTPGTPRSAKPPISRSPSTITVTQSKLMSGSSKQPVSLFQRGQRTSGDSQKQGHNLVSTHDNIHASQDEEVLDSDSEEELSRTASQAFRRAPLGKKPLALKRVSSDDEAEHDENDDEDDDGSEGFLPFAATIKAATRGQTTLPPKTAAQGRAPGTTRPSTATKQSHSNPGPESDTTSSTSSAAQAAPSTSSDSATLPTTRPNPLSPRQRAALASAASPKSRRTDGSEGSPSMGSSFSDLDDASVTQSALEEALLSGVQKGNLSLVGRMGGVMRRG</sequence>
<evidence type="ECO:0000256" key="2">
    <source>
        <dbReference type="ARBA" id="ARBA00010082"/>
    </source>
</evidence>
<feature type="region of interest" description="Disordered" evidence="8">
    <location>
        <begin position="1"/>
        <end position="47"/>
    </location>
</feature>
<feature type="compositionally biased region" description="Low complexity" evidence="8">
    <location>
        <begin position="375"/>
        <end position="401"/>
    </location>
</feature>
<feature type="compositionally biased region" description="Acidic residues" evidence="8">
    <location>
        <begin position="308"/>
        <end position="324"/>
    </location>
</feature>
<feature type="compositionally biased region" description="Polar residues" evidence="8">
    <location>
        <begin position="151"/>
        <end position="172"/>
    </location>
</feature>